<dbReference type="InterPro" id="IPR005644">
    <property type="entry name" value="NolW-like"/>
</dbReference>
<gene>
    <name evidence="14" type="ORF">MNBD_GAMMA08-1732</name>
</gene>
<evidence type="ECO:0000256" key="9">
    <source>
        <dbReference type="ARBA" id="ARBA00023237"/>
    </source>
</evidence>
<dbReference type="Pfam" id="PF21305">
    <property type="entry name" value="type_II_gspD_N0"/>
    <property type="match status" value="1"/>
</dbReference>
<keyword evidence="7" id="KW-0653">Protein transport</keyword>
<feature type="compositionally biased region" description="Polar residues" evidence="10">
    <location>
        <begin position="660"/>
        <end position="672"/>
    </location>
</feature>
<dbReference type="InterPro" id="IPR049371">
    <property type="entry name" value="GspD-like_N0"/>
</dbReference>
<dbReference type="InterPro" id="IPR050810">
    <property type="entry name" value="Bact_Secretion_Sys_Channel"/>
</dbReference>
<dbReference type="InterPro" id="IPR004846">
    <property type="entry name" value="T2SS/T3SS_dom"/>
</dbReference>
<feature type="compositionally biased region" description="Basic and acidic residues" evidence="10">
    <location>
        <begin position="673"/>
        <end position="684"/>
    </location>
</feature>
<dbReference type="EMBL" id="UOFH01000182">
    <property type="protein sequence ID" value="VAW61428.1"/>
    <property type="molecule type" value="Genomic_DNA"/>
</dbReference>
<feature type="domain" description="GspD-like N0" evidence="13">
    <location>
        <begin position="47"/>
        <end position="116"/>
    </location>
</feature>
<accession>A0A3B0WZH3</accession>
<evidence type="ECO:0000259" key="12">
    <source>
        <dbReference type="Pfam" id="PF03958"/>
    </source>
</evidence>
<dbReference type="AlphaFoldDB" id="A0A3B0WZH3"/>
<evidence type="ECO:0000256" key="6">
    <source>
        <dbReference type="ARBA" id="ARBA00022729"/>
    </source>
</evidence>
<keyword evidence="3" id="KW-0813">Transport</keyword>
<dbReference type="PANTHER" id="PTHR30332">
    <property type="entry name" value="PROBABLE GENERAL SECRETION PATHWAY PROTEIN D"/>
    <property type="match status" value="1"/>
</dbReference>
<dbReference type="PRINTS" id="PR00811">
    <property type="entry name" value="BCTERIALGSPD"/>
</dbReference>
<evidence type="ECO:0000259" key="11">
    <source>
        <dbReference type="Pfam" id="PF00263"/>
    </source>
</evidence>
<dbReference type="Pfam" id="PF03958">
    <property type="entry name" value="Secretin_N"/>
    <property type="match status" value="3"/>
</dbReference>
<keyword evidence="8" id="KW-0472">Membrane</keyword>
<feature type="domain" description="Type II/III secretion system secretin-like" evidence="11">
    <location>
        <begin position="446"/>
        <end position="611"/>
    </location>
</feature>
<organism evidence="14">
    <name type="scientific">hydrothermal vent metagenome</name>
    <dbReference type="NCBI Taxonomy" id="652676"/>
    <lineage>
        <taxon>unclassified sequences</taxon>
        <taxon>metagenomes</taxon>
        <taxon>ecological metagenomes</taxon>
    </lineage>
</organism>
<dbReference type="GO" id="GO:0015627">
    <property type="term" value="C:type II protein secretion system complex"/>
    <property type="evidence" value="ECO:0007669"/>
    <property type="project" value="InterPro"/>
</dbReference>
<dbReference type="GO" id="GO:0009279">
    <property type="term" value="C:cell outer membrane"/>
    <property type="evidence" value="ECO:0007669"/>
    <property type="project" value="UniProtKB-SubCell"/>
</dbReference>
<evidence type="ECO:0000256" key="5">
    <source>
        <dbReference type="ARBA" id="ARBA00022692"/>
    </source>
</evidence>
<feature type="domain" description="NolW-like" evidence="12">
    <location>
        <begin position="281"/>
        <end position="361"/>
    </location>
</feature>
<evidence type="ECO:0000256" key="4">
    <source>
        <dbReference type="ARBA" id="ARBA00022452"/>
    </source>
</evidence>
<comment type="subcellular location">
    <subcellularLocation>
        <location evidence="1">Cell outer membrane</location>
    </subcellularLocation>
</comment>
<dbReference type="InterPro" id="IPR001775">
    <property type="entry name" value="GspD/PilQ"/>
</dbReference>
<comment type="similarity">
    <text evidence="2">Belongs to the bacterial secretin family. GSP D subfamily.</text>
</comment>
<dbReference type="InterPro" id="IPR013356">
    <property type="entry name" value="T2SS_GspD"/>
</dbReference>
<dbReference type="NCBIfam" id="TIGR02517">
    <property type="entry name" value="type_II_gspD"/>
    <property type="match status" value="1"/>
</dbReference>
<reference evidence="14" key="1">
    <citation type="submission" date="2018-06" db="EMBL/GenBank/DDBJ databases">
        <authorList>
            <person name="Zhirakovskaya E."/>
        </authorList>
    </citation>
    <scope>NUCLEOTIDE SEQUENCE</scope>
</reference>
<evidence type="ECO:0000256" key="7">
    <source>
        <dbReference type="ARBA" id="ARBA00022927"/>
    </source>
</evidence>
<dbReference type="InterPro" id="IPR038591">
    <property type="entry name" value="NolW-like_sf"/>
</dbReference>
<name>A0A3B0WZH3_9ZZZZ</name>
<dbReference type="Pfam" id="PF00263">
    <property type="entry name" value="Secretin"/>
    <property type="match status" value="1"/>
</dbReference>
<evidence type="ECO:0000256" key="8">
    <source>
        <dbReference type="ARBA" id="ARBA00023136"/>
    </source>
</evidence>
<dbReference type="GO" id="GO:0015628">
    <property type="term" value="P:protein secretion by the type II secretion system"/>
    <property type="evidence" value="ECO:0007669"/>
    <property type="project" value="InterPro"/>
</dbReference>
<dbReference type="Gene3D" id="3.30.1370.120">
    <property type="match status" value="3"/>
</dbReference>
<keyword evidence="4" id="KW-1134">Transmembrane beta strand</keyword>
<feature type="domain" description="NolW-like" evidence="12">
    <location>
        <begin position="142"/>
        <end position="201"/>
    </location>
</feature>
<keyword evidence="9" id="KW-0998">Cell outer membrane</keyword>
<evidence type="ECO:0000256" key="3">
    <source>
        <dbReference type="ARBA" id="ARBA00022448"/>
    </source>
</evidence>
<feature type="region of interest" description="Disordered" evidence="10">
    <location>
        <begin position="650"/>
        <end position="690"/>
    </location>
</feature>
<dbReference type="PANTHER" id="PTHR30332:SF24">
    <property type="entry name" value="SECRETIN GSPD-RELATED"/>
    <property type="match status" value="1"/>
</dbReference>
<evidence type="ECO:0000256" key="1">
    <source>
        <dbReference type="ARBA" id="ARBA00004442"/>
    </source>
</evidence>
<evidence type="ECO:0000256" key="10">
    <source>
        <dbReference type="SAM" id="MobiDB-lite"/>
    </source>
</evidence>
<feature type="domain" description="NolW-like" evidence="12">
    <location>
        <begin position="206"/>
        <end position="274"/>
    </location>
</feature>
<evidence type="ECO:0000256" key="2">
    <source>
        <dbReference type="ARBA" id="ARBA00006980"/>
    </source>
</evidence>
<evidence type="ECO:0000259" key="13">
    <source>
        <dbReference type="Pfam" id="PF21305"/>
    </source>
</evidence>
<keyword evidence="5" id="KW-0812">Transmembrane</keyword>
<keyword evidence="6" id="KW-0732">Signal</keyword>
<evidence type="ECO:0000313" key="14">
    <source>
        <dbReference type="EMBL" id="VAW61428.1"/>
    </source>
</evidence>
<sequence length="690" mass="73894">MKFHGHPHSHRQSKASALLRLLLICCLSGSGLFFTPLSFAAENLITLNLKQADIRALISTVSKFTGKNFVVDPRVKAKVTVVSSNTMSESEVYEVFLSVLQVHGYAAVPVGSIIKIVPEVNAKQGPLPVVRGSDNVGDELITKVITLDHVPAAQLVPILRPLVPQQGHLAAYNPTNTLIVTDHAANIKRLVQIIRHIDRPESDELEIIPLKHASASELVRILNSLQAGGGGGKAPATKKITLASDDRTNSILMSGERSSRLKIRATIAHLDTPLANEAGNTHVIYLKYAKAKDLVTILTGVQKNQTKNKKKGIKAKSALNKNKGSDIQADEATNSLIITAGPDVVRRMKSIIRQLDIRRAQVLVESIIAEISNNVGKEFSSEFVAAPAEGSSNNVPIGVGNFGGAAGILGLINGDPTAITGAVSEGINLGFGSNSGGTRFAFLLKALTSDAATNILSTPSIVTMDNQEAEIVIAQNVPFLTGSFTTNAAGASNPFQTIERQDVGITLKVTPQINDGDTIKLDINQEVSNVSQSAAANGGIITNKRQITTSVLVEDGEILVLGGLIDDALRDQVSKVPLLGDIPLIGWLFRSHTTSKEKQNLMVFMRPSIMRDAGAAAFHTNRKYNFLRAQQIDAGINGFGLLNEESSPLLPPLQDMVTPRNASSDKLQSPLSKTDKEVEEHNELDGEDFE</sequence>
<protein>
    <submittedName>
        <fullName evidence="14">General secretion pathway protein D</fullName>
    </submittedName>
</protein>
<proteinExistence type="inferred from homology"/>